<name>A0A0C5VSE2_9GAMM</name>
<dbReference type="AlphaFoldDB" id="A0A0C5VSE2"/>
<sequence length="117" mass="13133">MNALAIALINGYQKYLSPYKGFKCAHAVLYQDMSCSQAIKQIIATEGLLGGYRNIRRRFSDCRKAYEQLSDKSQKRERRKKGHRCNYCDPGIACDVADCLPGKGCHPSDSVCDCSIF</sequence>
<dbReference type="STRING" id="1445510.YC6258_04199"/>
<dbReference type="Pfam" id="PF01809">
    <property type="entry name" value="YidD"/>
    <property type="match status" value="1"/>
</dbReference>
<reference evidence="1 2" key="1">
    <citation type="submission" date="2014-01" db="EMBL/GenBank/DDBJ databases">
        <title>Full genme sequencing of cellulolytic bacterium Gynuella sunshinyii YC6258T gen. nov., sp. nov.</title>
        <authorList>
            <person name="Khan H."/>
            <person name="Chung E.J."/>
            <person name="Chung Y.R."/>
        </authorList>
    </citation>
    <scope>NUCLEOTIDE SEQUENCE [LARGE SCALE GENOMIC DNA]</scope>
    <source>
        <strain evidence="1 2">YC6258</strain>
    </source>
</reference>
<evidence type="ECO:0008006" key="3">
    <source>
        <dbReference type="Google" id="ProtNLM"/>
    </source>
</evidence>
<dbReference type="HOGENOM" id="CLU_138959_1_0_6"/>
<keyword evidence="2" id="KW-1185">Reference proteome</keyword>
<gene>
    <name evidence="1" type="ORF">YC6258_04199</name>
</gene>
<evidence type="ECO:0000313" key="1">
    <source>
        <dbReference type="EMBL" id="AJQ96233.1"/>
    </source>
</evidence>
<organism evidence="1 2">
    <name type="scientific">Gynuella sunshinyii YC6258</name>
    <dbReference type="NCBI Taxonomy" id="1445510"/>
    <lineage>
        <taxon>Bacteria</taxon>
        <taxon>Pseudomonadati</taxon>
        <taxon>Pseudomonadota</taxon>
        <taxon>Gammaproteobacteria</taxon>
        <taxon>Oceanospirillales</taxon>
        <taxon>Saccharospirillaceae</taxon>
        <taxon>Gynuella</taxon>
    </lineage>
</organism>
<protein>
    <recommendedName>
        <fullName evidence="3">Membrane protein insertion efficiency factor YidD</fullName>
    </recommendedName>
</protein>
<proteinExistence type="predicted"/>
<accession>A0A0C5VSE2</accession>
<dbReference type="EMBL" id="CP007142">
    <property type="protein sequence ID" value="AJQ96233.1"/>
    <property type="molecule type" value="Genomic_DNA"/>
</dbReference>
<dbReference type="RefSeq" id="WP_044618291.1">
    <property type="nucleotide sequence ID" value="NZ_CP007142.1"/>
</dbReference>
<dbReference type="OrthoDB" id="6629784at2"/>
<dbReference type="InterPro" id="IPR002696">
    <property type="entry name" value="Membr_insert_effic_factor_YidD"/>
</dbReference>
<dbReference type="Proteomes" id="UP000032266">
    <property type="component" value="Chromosome"/>
</dbReference>
<evidence type="ECO:0000313" key="2">
    <source>
        <dbReference type="Proteomes" id="UP000032266"/>
    </source>
</evidence>
<dbReference type="SMART" id="SM01234">
    <property type="entry name" value="Haemolytic"/>
    <property type="match status" value="1"/>
</dbReference>
<dbReference type="KEGG" id="gsn:YC6258_04199"/>
<dbReference type="NCBIfam" id="TIGR00278">
    <property type="entry name" value="membrane protein insertion efficiency factor YidD"/>
    <property type="match status" value="1"/>
</dbReference>